<organism evidence="2 3">
    <name type="scientific">Galerina marginata (strain CBS 339.88)</name>
    <dbReference type="NCBI Taxonomy" id="685588"/>
    <lineage>
        <taxon>Eukaryota</taxon>
        <taxon>Fungi</taxon>
        <taxon>Dikarya</taxon>
        <taxon>Basidiomycota</taxon>
        <taxon>Agaricomycotina</taxon>
        <taxon>Agaricomycetes</taxon>
        <taxon>Agaricomycetidae</taxon>
        <taxon>Agaricales</taxon>
        <taxon>Agaricineae</taxon>
        <taxon>Strophariaceae</taxon>
        <taxon>Galerina</taxon>
    </lineage>
</organism>
<dbReference type="OrthoDB" id="3265815at2759"/>
<dbReference type="HOGENOM" id="CLU_051530_0_1_1"/>
<name>A0A067STI1_GALM3</name>
<proteinExistence type="predicted"/>
<sequence>MDPTLVYHTESFYGQLSPMYTTGTSEYCDYPPLSPSSYSSESYRNNFQAPSPPDALTPPLLTSELTGGDVHLNTLAISTAFHPGGIPAPDTILSSVEGMTFYVHAETVSESCLDAFKPCLSAPLSDPQYRSKIIHLDIPGAVLNIILHTLYGTSPAAHSPNLETLVHAVDCMPGYSILPQYFIRPSSPLYELLLAHAPLHPLEVYALAAHHGLSSLAISVSSHLLSCDLPTITDEMAVRMGAVYLKKLLQLQAEWLTSLKAILLQPPSQHPQSDRCRFSDQKKLTHAWVLVTAYLAWEARADLSAHVIQTTLNPLLEHLSCEMCHQAVKDRIKDVVVQWTAVKRTI</sequence>
<evidence type="ECO:0000313" key="3">
    <source>
        <dbReference type="Proteomes" id="UP000027222"/>
    </source>
</evidence>
<gene>
    <name evidence="2" type="ORF">GALMADRAFT_250025</name>
</gene>
<evidence type="ECO:0000256" key="1">
    <source>
        <dbReference type="SAM" id="MobiDB-lite"/>
    </source>
</evidence>
<dbReference type="EMBL" id="KL142383">
    <property type="protein sequence ID" value="KDR74255.1"/>
    <property type="molecule type" value="Genomic_DNA"/>
</dbReference>
<dbReference type="STRING" id="685588.A0A067STI1"/>
<protein>
    <submittedName>
        <fullName evidence="2">Uncharacterized protein</fullName>
    </submittedName>
</protein>
<accession>A0A067STI1</accession>
<keyword evidence="3" id="KW-1185">Reference proteome</keyword>
<feature type="region of interest" description="Disordered" evidence="1">
    <location>
        <begin position="39"/>
        <end position="58"/>
    </location>
</feature>
<evidence type="ECO:0000313" key="2">
    <source>
        <dbReference type="EMBL" id="KDR74255.1"/>
    </source>
</evidence>
<dbReference type="AlphaFoldDB" id="A0A067STI1"/>
<reference evidence="3" key="1">
    <citation type="journal article" date="2014" name="Proc. Natl. Acad. Sci. U.S.A.">
        <title>Extensive sampling of basidiomycete genomes demonstrates inadequacy of the white-rot/brown-rot paradigm for wood decay fungi.</title>
        <authorList>
            <person name="Riley R."/>
            <person name="Salamov A.A."/>
            <person name="Brown D.W."/>
            <person name="Nagy L.G."/>
            <person name="Floudas D."/>
            <person name="Held B.W."/>
            <person name="Levasseur A."/>
            <person name="Lombard V."/>
            <person name="Morin E."/>
            <person name="Otillar R."/>
            <person name="Lindquist E.A."/>
            <person name="Sun H."/>
            <person name="LaButti K.M."/>
            <person name="Schmutz J."/>
            <person name="Jabbour D."/>
            <person name="Luo H."/>
            <person name="Baker S.E."/>
            <person name="Pisabarro A.G."/>
            <person name="Walton J.D."/>
            <person name="Blanchette R.A."/>
            <person name="Henrissat B."/>
            <person name="Martin F."/>
            <person name="Cullen D."/>
            <person name="Hibbett D.S."/>
            <person name="Grigoriev I.V."/>
        </authorList>
    </citation>
    <scope>NUCLEOTIDE SEQUENCE [LARGE SCALE GENOMIC DNA]</scope>
    <source>
        <strain evidence="3">CBS 339.88</strain>
    </source>
</reference>
<dbReference type="Proteomes" id="UP000027222">
    <property type="component" value="Unassembled WGS sequence"/>
</dbReference>